<proteinExistence type="predicted"/>
<dbReference type="AlphaFoldDB" id="A0A4U5MIN0"/>
<comment type="caution">
    <text evidence="1">The sequence shown here is derived from an EMBL/GenBank/DDBJ whole genome shotgun (WGS) entry which is preliminary data.</text>
</comment>
<protein>
    <submittedName>
        <fullName evidence="1">Uncharacterized protein</fullName>
    </submittedName>
</protein>
<dbReference type="EMBL" id="AZBU02000007">
    <property type="protein sequence ID" value="TKR69236.1"/>
    <property type="molecule type" value="Genomic_DNA"/>
</dbReference>
<reference evidence="1 2" key="1">
    <citation type="journal article" date="2015" name="Genome Biol.">
        <title>Comparative genomics of Steinernema reveals deeply conserved gene regulatory networks.</title>
        <authorList>
            <person name="Dillman A.R."/>
            <person name="Macchietto M."/>
            <person name="Porter C.F."/>
            <person name="Rogers A."/>
            <person name="Williams B."/>
            <person name="Antoshechkin I."/>
            <person name="Lee M.M."/>
            <person name="Goodwin Z."/>
            <person name="Lu X."/>
            <person name="Lewis E.E."/>
            <person name="Goodrich-Blair H."/>
            <person name="Stock S.P."/>
            <person name="Adams B.J."/>
            <person name="Sternberg P.W."/>
            <person name="Mortazavi A."/>
        </authorList>
    </citation>
    <scope>NUCLEOTIDE SEQUENCE [LARGE SCALE GENOMIC DNA]</scope>
    <source>
        <strain evidence="1 2">ALL</strain>
    </source>
</reference>
<evidence type="ECO:0000313" key="1">
    <source>
        <dbReference type="EMBL" id="TKR69236.1"/>
    </source>
</evidence>
<evidence type="ECO:0000313" key="2">
    <source>
        <dbReference type="Proteomes" id="UP000298663"/>
    </source>
</evidence>
<keyword evidence="2" id="KW-1185">Reference proteome</keyword>
<organism evidence="1 2">
    <name type="scientific">Steinernema carpocapsae</name>
    <name type="common">Entomopathogenic nematode</name>
    <dbReference type="NCBI Taxonomy" id="34508"/>
    <lineage>
        <taxon>Eukaryota</taxon>
        <taxon>Metazoa</taxon>
        <taxon>Ecdysozoa</taxon>
        <taxon>Nematoda</taxon>
        <taxon>Chromadorea</taxon>
        <taxon>Rhabditida</taxon>
        <taxon>Tylenchina</taxon>
        <taxon>Panagrolaimomorpha</taxon>
        <taxon>Strongyloidoidea</taxon>
        <taxon>Steinernematidae</taxon>
        <taxon>Steinernema</taxon>
    </lineage>
</organism>
<accession>A0A4U5MIN0</accession>
<gene>
    <name evidence="1" type="ORF">L596_021419</name>
</gene>
<dbReference type="Proteomes" id="UP000298663">
    <property type="component" value="Unassembled WGS sequence"/>
</dbReference>
<sequence>MPRPQTRNVAAAEAKTAVSLNSALSQEIKTNRKTTVFVWYQLSTIKDWPSFIAVRKLIKDFTSLFQIPTEGNC</sequence>
<reference evidence="1 2" key="2">
    <citation type="journal article" date="2019" name="G3 (Bethesda)">
        <title>Hybrid Assembly of the Genome of the Entomopathogenic Nematode Steinernema carpocapsae Identifies the X-Chromosome.</title>
        <authorList>
            <person name="Serra L."/>
            <person name="Macchietto M."/>
            <person name="Macias-Munoz A."/>
            <person name="McGill C.J."/>
            <person name="Rodriguez I.M."/>
            <person name="Rodriguez B."/>
            <person name="Murad R."/>
            <person name="Mortazavi A."/>
        </authorList>
    </citation>
    <scope>NUCLEOTIDE SEQUENCE [LARGE SCALE GENOMIC DNA]</scope>
    <source>
        <strain evidence="1 2">ALL</strain>
    </source>
</reference>
<name>A0A4U5MIN0_STECR</name>